<dbReference type="OrthoDB" id="8830751at2759"/>
<dbReference type="GO" id="GO:0035099">
    <property type="term" value="P:hemocyte migration"/>
    <property type="evidence" value="ECO:0007669"/>
    <property type="project" value="UniProtKB-ARBA"/>
</dbReference>
<evidence type="ECO:0000313" key="4">
    <source>
        <dbReference type="Proteomes" id="UP000318571"/>
    </source>
</evidence>
<dbReference type="GO" id="GO:0001667">
    <property type="term" value="P:ameboidal-type cell migration"/>
    <property type="evidence" value="ECO:0007669"/>
    <property type="project" value="UniProtKB-ARBA"/>
</dbReference>
<dbReference type="Proteomes" id="UP000318571">
    <property type="component" value="Chromosome 7"/>
</dbReference>
<dbReference type="CDD" id="cd00157">
    <property type="entry name" value="Rho"/>
    <property type="match status" value="1"/>
</dbReference>
<proteinExistence type="predicted"/>
<sequence length="180" mass="20240">MGDEIEYFLKLTVVGDHNVGKTALLETFTNGGFIRDELPKLFSSNTVTVEEFSIDLWDTDPSDKVQKLRPITYTNTCIFLICFSIDNASSHESVTTKWVPEIRKFSSKIPFMIVGTKTDLRTRSSIHPDVGKELAEAAGAVKYMECSAIHNDNVQEVFLEAARLSDRRSLQEKSKTCVLL</sequence>
<dbReference type="SUPFAM" id="SSF52540">
    <property type="entry name" value="P-loop containing nucleoside triphosphate hydrolases"/>
    <property type="match status" value="1"/>
</dbReference>
<dbReference type="PROSITE" id="PS51419">
    <property type="entry name" value="RAB"/>
    <property type="match status" value="1"/>
</dbReference>
<dbReference type="EMBL" id="VCGU01000008">
    <property type="protein sequence ID" value="TRY72176.1"/>
    <property type="molecule type" value="Genomic_DNA"/>
</dbReference>
<dbReference type="AlphaFoldDB" id="A0A553P3A1"/>
<dbReference type="SMART" id="SM00175">
    <property type="entry name" value="RAB"/>
    <property type="match status" value="1"/>
</dbReference>
<name>A0A553P3A1_TIGCA</name>
<dbReference type="GO" id="GO:0022412">
    <property type="term" value="P:cellular process involved in reproduction in multicellular organism"/>
    <property type="evidence" value="ECO:0007669"/>
    <property type="project" value="UniProtKB-ARBA"/>
</dbReference>
<reference evidence="3 4" key="1">
    <citation type="journal article" date="2018" name="Nat. Ecol. Evol.">
        <title>Genomic signatures of mitonuclear coevolution across populations of Tigriopus californicus.</title>
        <authorList>
            <person name="Barreto F.S."/>
            <person name="Watson E.T."/>
            <person name="Lima T.G."/>
            <person name="Willett C.S."/>
            <person name="Edmands S."/>
            <person name="Li W."/>
            <person name="Burton R.S."/>
        </authorList>
    </citation>
    <scope>NUCLEOTIDE SEQUENCE [LARGE SCALE GENOMIC DNA]</scope>
    <source>
        <strain evidence="3 4">San Diego</strain>
    </source>
</reference>
<keyword evidence="2" id="KW-0342">GTP-binding</keyword>
<gene>
    <name evidence="3" type="ORF">TCAL_03968</name>
</gene>
<dbReference type="NCBIfam" id="TIGR00231">
    <property type="entry name" value="small_GTP"/>
    <property type="match status" value="1"/>
</dbReference>
<dbReference type="InterPro" id="IPR003578">
    <property type="entry name" value="Small_GTPase_Rho"/>
</dbReference>
<keyword evidence="1" id="KW-0547">Nucleotide-binding</keyword>
<dbReference type="GO" id="GO:0035006">
    <property type="term" value="P:melanization defense response"/>
    <property type="evidence" value="ECO:0007669"/>
    <property type="project" value="UniProtKB-ARBA"/>
</dbReference>
<dbReference type="Pfam" id="PF00071">
    <property type="entry name" value="Ras"/>
    <property type="match status" value="1"/>
</dbReference>
<keyword evidence="4" id="KW-1185">Reference proteome</keyword>
<dbReference type="PRINTS" id="PR00449">
    <property type="entry name" value="RASTRNSFRMNG"/>
</dbReference>
<dbReference type="OMA" id="CKKDLRC"/>
<dbReference type="InterPro" id="IPR001806">
    <property type="entry name" value="Small_GTPase"/>
</dbReference>
<dbReference type="GO" id="GO:0005525">
    <property type="term" value="F:GTP binding"/>
    <property type="evidence" value="ECO:0007669"/>
    <property type="project" value="UniProtKB-KW"/>
</dbReference>
<dbReference type="GO" id="GO:0003924">
    <property type="term" value="F:GTPase activity"/>
    <property type="evidence" value="ECO:0007669"/>
    <property type="project" value="InterPro"/>
</dbReference>
<dbReference type="STRING" id="6832.A0A553P3A1"/>
<evidence type="ECO:0000256" key="2">
    <source>
        <dbReference type="ARBA" id="ARBA00023134"/>
    </source>
</evidence>
<protein>
    <submittedName>
        <fullName evidence="3">Uncharacterized protein</fullName>
    </submittedName>
</protein>
<evidence type="ECO:0000313" key="3">
    <source>
        <dbReference type="EMBL" id="TRY72176.1"/>
    </source>
</evidence>
<dbReference type="GO" id="GO:0007264">
    <property type="term" value="P:small GTPase-mediated signal transduction"/>
    <property type="evidence" value="ECO:0007669"/>
    <property type="project" value="InterPro"/>
</dbReference>
<dbReference type="Gene3D" id="3.40.50.300">
    <property type="entry name" value="P-loop containing nucleotide triphosphate hydrolases"/>
    <property type="match status" value="1"/>
</dbReference>
<dbReference type="InterPro" id="IPR005225">
    <property type="entry name" value="Small_GTP-bd"/>
</dbReference>
<dbReference type="PANTHER" id="PTHR24072">
    <property type="entry name" value="RHO FAMILY GTPASE"/>
    <property type="match status" value="1"/>
</dbReference>
<accession>A0A553P3A1</accession>
<dbReference type="GO" id="GO:0003006">
    <property type="term" value="P:developmental process involved in reproduction"/>
    <property type="evidence" value="ECO:0007669"/>
    <property type="project" value="UniProtKB-ARBA"/>
</dbReference>
<dbReference type="SMART" id="SM00174">
    <property type="entry name" value="RHO"/>
    <property type="match status" value="1"/>
</dbReference>
<organism evidence="3 4">
    <name type="scientific">Tigriopus californicus</name>
    <name type="common">Marine copepod</name>
    <dbReference type="NCBI Taxonomy" id="6832"/>
    <lineage>
        <taxon>Eukaryota</taxon>
        <taxon>Metazoa</taxon>
        <taxon>Ecdysozoa</taxon>
        <taxon>Arthropoda</taxon>
        <taxon>Crustacea</taxon>
        <taxon>Multicrustacea</taxon>
        <taxon>Hexanauplia</taxon>
        <taxon>Copepoda</taxon>
        <taxon>Harpacticoida</taxon>
        <taxon>Harpacticidae</taxon>
        <taxon>Tigriopus</taxon>
    </lineage>
</organism>
<evidence type="ECO:0000256" key="1">
    <source>
        <dbReference type="ARBA" id="ARBA00022741"/>
    </source>
</evidence>
<dbReference type="PROSITE" id="PS51420">
    <property type="entry name" value="RHO"/>
    <property type="match status" value="1"/>
</dbReference>
<comment type="caution">
    <text evidence="3">The sequence shown here is derived from an EMBL/GenBank/DDBJ whole genome shotgun (WGS) entry which is preliminary data.</text>
</comment>
<dbReference type="InterPro" id="IPR027417">
    <property type="entry name" value="P-loop_NTPase"/>
</dbReference>
<dbReference type="SMART" id="SM00173">
    <property type="entry name" value="RAS"/>
    <property type="match status" value="1"/>
</dbReference>
<dbReference type="PROSITE" id="PS51421">
    <property type="entry name" value="RAS"/>
    <property type="match status" value="1"/>
</dbReference>